<dbReference type="PROSITE" id="PS00108">
    <property type="entry name" value="PROTEIN_KINASE_ST"/>
    <property type="match status" value="1"/>
</dbReference>
<feature type="compositionally biased region" description="Polar residues" evidence="1">
    <location>
        <begin position="1045"/>
        <end position="1070"/>
    </location>
</feature>
<dbReference type="InterPro" id="IPR008271">
    <property type="entry name" value="Ser/Thr_kinase_AS"/>
</dbReference>
<feature type="region of interest" description="Disordered" evidence="1">
    <location>
        <begin position="817"/>
        <end position="837"/>
    </location>
</feature>
<keyword evidence="5" id="KW-1185">Reference proteome</keyword>
<organism evidence="4 5">
    <name type="scientific">Volvox africanus</name>
    <dbReference type="NCBI Taxonomy" id="51714"/>
    <lineage>
        <taxon>Eukaryota</taxon>
        <taxon>Viridiplantae</taxon>
        <taxon>Chlorophyta</taxon>
        <taxon>core chlorophytes</taxon>
        <taxon>Chlorophyceae</taxon>
        <taxon>CS clade</taxon>
        <taxon>Chlamydomonadales</taxon>
        <taxon>Volvocaceae</taxon>
        <taxon>Volvox</taxon>
    </lineage>
</organism>
<feature type="domain" description="Protein kinase" evidence="3">
    <location>
        <begin position="1368"/>
        <end position="1727"/>
    </location>
</feature>
<gene>
    <name evidence="4" type="ORF">Vafri_4863</name>
</gene>
<feature type="compositionally biased region" description="Pro residues" evidence="1">
    <location>
        <begin position="1031"/>
        <end position="1041"/>
    </location>
</feature>
<evidence type="ECO:0000256" key="1">
    <source>
        <dbReference type="SAM" id="MobiDB-lite"/>
    </source>
</evidence>
<feature type="region of interest" description="Disordered" evidence="1">
    <location>
        <begin position="1272"/>
        <end position="1293"/>
    </location>
</feature>
<feature type="region of interest" description="Disordered" evidence="1">
    <location>
        <begin position="111"/>
        <end position="169"/>
    </location>
</feature>
<comment type="caution">
    <text evidence="4">The sequence shown here is derived from an EMBL/GenBank/DDBJ whole genome shotgun (WGS) entry which is preliminary data.</text>
</comment>
<evidence type="ECO:0000259" key="3">
    <source>
        <dbReference type="PROSITE" id="PS50011"/>
    </source>
</evidence>
<name>A0A8J4AYK5_9CHLO</name>
<reference evidence="4" key="1">
    <citation type="journal article" date="2021" name="Proc. Natl. Acad. Sci. U.S.A.">
        <title>Three genomes in the algal genus Volvox reveal the fate of a haploid sex-determining region after a transition to homothallism.</title>
        <authorList>
            <person name="Yamamoto K."/>
            <person name="Hamaji T."/>
            <person name="Kawai-Toyooka H."/>
            <person name="Matsuzaki R."/>
            <person name="Takahashi F."/>
            <person name="Nishimura Y."/>
            <person name="Kawachi M."/>
            <person name="Noguchi H."/>
            <person name="Minakuchi Y."/>
            <person name="Umen J.G."/>
            <person name="Toyoda A."/>
            <person name="Nozaki H."/>
        </authorList>
    </citation>
    <scope>NUCLEOTIDE SEQUENCE</scope>
    <source>
        <strain evidence="4">NIES-3780</strain>
    </source>
</reference>
<dbReference type="SMART" id="SM00220">
    <property type="entry name" value="S_TKc"/>
    <property type="match status" value="1"/>
</dbReference>
<evidence type="ECO:0000313" key="5">
    <source>
        <dbReference type="Proteomes" id="UP000747399"/>
    </source>
</evidence>
<dbReference type="PANTHER" id="PTHR44329">
    <property type="entry name" value="SERINE/THREONINE-PROTEIN KINASE TNNI3K-RELATED"/>
    <property type="match status" value="1"/>
</dbReference>
<feature type="region of interest" description="Disordered" evidence="1">
    <location>
        <begin position="1026"/>
        <end position="1085"/>
    </location>
</feature>
<dbReference type="PROSITE" id="PS50011">
    <property type="entry name" value="PROTEIN_KINASE_DOM"/>
    <property type="match status" value="1"/>
</dbReference>
<dbReference type="Gene3D" id="1.10.510.10">
    <property type="entry name" value="Transferase(Phosphotransferase) domain 1"/>
    <property type="match status" value="1"/>
</dbReference>
<dbReference type="SUPFAM" id="SSF56112">
    <property type="entry name" value="Protein kinase-like (PK-like)"/>
    <property type="match status" value="1"/>
</dbReference>
<feature type="compositionally biased region" description="Pro residues" evidence="1">
    <location>
        <begin position="138"/>
        <end position="166"/>
    </location>
</feature>
<feature type="compositionally biased region" description="Pro residues" evidence="1">
    <location>
        <begin position="891"/>
        <end position="910"/>
    </location>
</feature>
<evidence type="ECO:0000313" key="4">
    <source>
        <dbReference type="EMBL" id="GIL48173.1"/>
    </source>
</evidence>
<dbReference type="Pfam" id="PF00069">
    <property type="entry name" value="Pkinase"/>
    <property type="match status" value="1"/>
</dbReference>
<dbReference type="EMBL" id="BNCO01000005">
    <property type="protein sequence ID" value="GIL48173.1"/>
    <property type="molecule type" value="Genomic_DNA"/>
</dbReference>
<dbReference type="InterPro" id="IPR000719">
    <property type="entry name" value="Prot_kinase_dom"/>
</dbReference>
<dbReference type="GO" id="GO:0005524">
    <property type="term" value="F:ATP binding"/>
    <property type="evidence" value="ECO:0007669"/>
    <property type="project" value="InterPro"/>
</dbReference>
<keyword evidence="2" id="KW-0732">Signal</keyword>
<dbReference type="InterPro" id="IPR051681">
    <property type="entry name" value="Ser/Thr_Kinases-Pseudokinases"/>
</dbReference>
<dbReference type="Gene3D" id="3.30.200.20">
    <property type="entry name" value="Phosphorylase Kinase, domain 1"/>
    <property type="match status" value="1"/>
</dbReference>
<dbReference type="PROSITE" id="PS51257">
    <property type="entry name" value="PROKAR_LIPOPROTEIN"/>
    <property type="match status" value="1"/>
</dbReference>
<protein>
    <recommendedName>
        <fullName evidence="3">Protein kinase domain-containing protein</fullName>
    </recommendedName>
</protein>
<sequence length="1727" mass="185092">MKSSYNAFHGYIIRGAASTWLPLPLMILACVSGSMEGPQNVLTQRVFTPVFIKDWLLLGATRTLPGGVWTLHMLNASPVVLPADDVALVGQSSILPAVFYEKEWPDSPFGTRYKTDSISKPGNSTDSHGEFHPTLLPAAPPPSPPPPSPPPPSPPPPSPPPPPPLLGPDVVDNPKYSAVDWRFTSRPAIRLLRGQRLAIKSMAFYTVGYIPGDALTGLVLSQLSFAHIEIPAGAILELEDVAIILNCIELHILQQALCSSPDTWSYNPGVVVEGGVVRIANTTSWAPGPDNGVPGTGGQVHWRNVTLTCPGFGLKTPRLCAARAVANGPELYSAARTALVDEAAATVILSVTEDVTLQTVNGIWEPIPLRPDQQLVLLGDPSRPAPTKLDLSGIADAWRLESMTTPPPGTRPVVQLYDVLLVNMPYPVRPNGPISLLAASLPCFGITRGVLWTGVEQLHLIRSTVVVPDPEVDFLAGTAGVDCNEQWPGLPPGSFAITNKQNSSYTPSTKSNGSAIPHHQLAVQQLKLMSEVLMTDCVLMSVSSYLQRPSAVPLLPQLSAWLPELMTVHQDPSVGQWGPGGLAMFLGLQQALADLARCDSQPGYTASRRIWRQHDTTIPPLEPPTSSNALASVTLSTEGALASAATCAVDGSLILNTTTSPPRPVQAGAGRVFADLKGAINRFSLVRPVTLRNLVLYNLAPGEAYPTSVTGRSPPPLRPSDAAWANSSLPLWVFDCARSDADLTYQPTPAEFASLLSPNKQQIDNNTNNLPFFRLTPRLILENVALVVPEREWRAMVAAVLLAHAPDAMRELRLHPRQPLKQPPPPQPAPSYPGQDSLIITEPDLVINTIIEGDGGPQTAGWLQSSYLPILPDFFPQEPQMHAPPSNLDKQPPPLYPLLPESPSPPPSHPDQPLLSPTEPSVPDPPSPSPDPPSPPWPSPHPPYVGTVNMALRSFAAASKVLSYDYLAGELVLAVARHYGWSGTNVTITYKLPADAPAGAKLLSYPELTLPYDELADLEIDLQADFSRSPNPAPAPGPTPKLNPYTSDPSLLTTTTFDTSNNNGAQQWTAPPTAERLASPSNATTADSPTWLVPVVVCMSVLGGALVLSVTLFMVIKHRRRGDRNSLPTHKPAQERMIKHGDGVWIGCGPAIVVDNSPDQQDLKQKQRPEVTLLCENGRAAVGTASCNRLTEEFTLGSSTAVLCIQPDVCRGTAFTELRSTKTAEAYKTALTQILPTWPTVPLDVSHKPAGSMQISPSGLLSAELKLKVENDRYGSGSSDSSPQQGREGHSPVAANVDIPTFLKELDIYFCNMNSVDRASSALLIMGEIMDTKTKTSTCKSSPRQHDDHQNVLDVVNLIQAELRDPDLQLEAMIAHGTFGAVYRGVWRGLSVAVKTMVVATEPDGSREGRQARQRAVLEAAISLSMAHPNVVVTYSYDVKPLVHAPVEVGSQGLCGPAMEPGEDKAETTPVSPNSMQDWTAVHGQQEDGNIPEAYGAVKLYIVQEYCNGGTLRGALDEGMAGCIRAGGLAGMLARHLALDIALGMQHIHSRRIVHGDLKPENVLLVSNNQAFAMAGSSSPAATGMNPVPEAKIPQWGITAKVADFGLSTPLAEGATHASKFFHGTPAYVAPEVAAAGHLSPRADVWSFGVVLVELYYGCSLERIFNIYNSAAVPTVTRSHSCETILKDLMMHISDPDYAALVERCLALEPRQRPDFGELVAALQIGM</sequence>
<dbReference type="GO" id="GO:0004674">
    <property type="term" value="F:protein serine/threonine kinase activity"/>
    <property type="evidence" value="ECO:0007669"/>
    <property type="project" value="TreeGrafter"/>
</dbReference>
<feature type="compositionally biased region" description="Pro residues" evidence="1">
    <location>
        <begin position="821"/>
        <end position="831"/>
    </location>
</feature>
<feature type="compositionally biased region" description="Pro residues" evidence="1">
    <location>
        <begin position="920"/>
        <end position="941"/>
    </location>
</feature>
<dbReference type="InterPro" id="IPR011009">
    <property type="entry name" value="Kinase-like_dom_sf"/>
</dbReference>
<feature type="compositionally biased region" description="Polar residues" evidence="1">
    <location>
        <begin position="116"/>
        <end position="126"/>
    </location>
</feature>
<evidence type="ECO:0000256" key="2">
    <source>
        <dbReference type="SAM" id="SignalP"/>
    </source>
</evidence>
<feature type="chain" id="PRO_5035158037" description="Protein kinase domain-containing protein" evidence="2">
    <location>
        <begin position="34"/>
        <end position="1727"/>
    </location>
</feature>
<accession>A0A8J4AYK5</accession>
<dbReference type="Proteomes" id="UP000747399">
    <property type="component" value="Unassembled WGS sequence"/>
</dbReference>
<proteinExistence type="predicted"/>
<feature type="region of interest" description="Disordered" evidence="1">
    <location>
        <begin position="874"/>
        <end position="941"/>
    </location>
</feature>
<feature type="signal peptide" evidence="2">
    <location>
        <begin position="1"/>
        <end position="33"/>
    </location>
</feature>